<organism evidence="3 4">
    <name type="scientific">Argiope bruennichi</name>
    <name type="common">Wasp spider</name>
    <name type="synonym">Aranea bruennichi</name>
    <dbReference type="NCBI Taxonomy" id="94029"/>
    <lineage>
        <taxon>Eukaryota</taxon>
        <taxon>Metazoa</taxon>
        <taxon>Ecdysozoa</taxon>
        <taxon>Arthropoda</taxon>
        <taxon>Chelicerata</taxon>
        <taxon>Arachnida</taxon>
        <taxon>Araneae</taxon>
        <taxon>Araneomorphae</taxon>
        <taxon>Entelegynae</taxon>
        <taxon>Araneoidea</taxon>
        <taxon>Araneidae</taxon>
        <taxon>Argiope</taxon>
    </lineage>
</organism>
<evidence type="ECO:0000256" key="1">
    <source>
        <dbReference type="SAM" id="MobiDB-lite"/>
    </source>
</evidence>
<feature type="compositionally biased region" description="Basic and acidic residues" evidence="1">
    <location>
        <begin position="150"/>
        <end position="159"/>
    </location>
</feature>
<evidence type="ECO:0000259" key="2">
    <source>
        <dbReference type="Pfam" id="PF13837"/>
    </source>
</evidence>
<dbReference type="AlphaFoldDB" id="A0A8T0FBN5"/>
<feature type="region of interest" description="Disordered" evidence="1">
    <location>
        <begin position="98"/>
        <end position="118"/>
    </location>
</feature>
<reference evidence="3" key="1">
    <citation type="journal article" date="2020" name="bioRxiv">
        <title>Chromosome-level reference genome of the European wasp spider Argiope bruennichi: a resource for studies on range expansion and evolutionary adaptation.</title>
        <authorList>
            <person name="Sheffer M.M."/>
            <person name="Hoppe A."/>
            <person name="Krehenwinkel H."/>
            <person name="Uhl G."/>
            <person name="Kuss A.W."/>
            <person name="Jensen L."/>
            <person name="Jensen C."/>
            <person name="Gillespie R.G."/>
            <person name="Hoff K.J."/>
            <person name="Prost S."/>
        </authorList>
    </citation>
    <scope>NUCLEOTIDE SEQUENCE</scope>
</reference>
<dbReference type="InterPro" id="IPR044822">
    <property type="entry name" value="Myb_DNA-bind_4"/>
</dbReference>
<comment type="caution">
    <text evidence="3">The sequence shown here is derived from an EMBL/GenBank/DDBJ whole genome shotgun (WGS) entry which is preliminary data.</text>
</comment>
<dbReference type="Proteomes" id="UP000807504">
    <property type="component" value="Unassembled WGS sequence"/>
</dbReference>
<dbReference type="Pfam" id="PF13837">
    <property type="entry name" value="Myb_DNA-bind_4"/>
    <property type="match status" value="1"/>
</dbReference>
<dbReference type="EMBL" id="JABXBU010000012">
    <property type="protein sequence ID" value="KAF8788667.1"/>
    <property type="molecule type" value="Genomic_DNA"/>
</dbReference>
<sequence>MRKWFDSEVDILLKSWKSNFHIKRQENPRRKSLFYDAIRKDLLKHDYERSVHEIMVKTHTLLKSYRIKKKSILKDGRVGNFPLFFDLIDIEKLELQTESEVDPSAPSDEKSEEIIEEVNDPEEVQIIEGLPNLSSVPESTSQACSIDNQSQRKDEDVPKEVNNPDPPSNDLPTTTKEVLVNFFRSFRQVSHQLKKNDRTLLALLREQNDIFRTQSTLLKKFITQD</sequence>
<evidence type="ECO:0000313" key="3">
    <source>
        <dbReference type="EMBL" id="KAF8788667.1"/>
    </source>
</evidence>
<proteinExistence type="predicted"/>
<protein>
    <recommendedName>
        <fullName evidence="2">Myb/SANT-like DNA-binding domain-containing protein</fullName>
    </recommendedName>
</protein>
<evidence type="ECO:0000313" key="4">
    <source>
        <dbReference type="Proteomes" id="UP000807504"/>
    </source>
</evidence>
<feature type="domain" description="Myb/SANT-like DNA-binding" evidence="2">
    <location>
        <begin position="2"/>
        <end position="87"/>
    </location>
</feature>
<name>A0A8T0FBN5_ARGBR</name>
<reference evidence="3" key="2">
    <citation type="submission" date="2020-06" db="EMBL/GenBank/DDBJ databases">
        <authorList>
            <person name="Sheffer M."/>
        </authorList>
    </citation>
    <scope>NUCLEOTIDE SEQUENCE</scope>
</reference>
<feature type="region of interest" description="Disordered" evidence="1">
    <location>
        <begin position="132"/>
        <end position="173"/>
    </location>
</feature>
<accession>A0A8T0FBN5</accession>
<gene>
    <name evidence="3" type="ORF">HNY73_006684</name>
</gene>
<keyword evidence="4" id="KW-1185">Reference proteome</keyword>
<feature type="compositionally biased region" description="Polar residues" evidence="1">
    <location>
        <begin position="132"/>
        <end position="149"/>
    </location>
</feature>